<gene>
    <name evidence="2" type="ORF">RFI_05026</name>
</gene>
<keyword evidence="3" id="KW-1185">Reference proteome</keyword>
<feature type="compositionally biased region" description="Basic residues" evidence="1">
    <location>
        <begin position="182"/>
        <end position="200"/>
    </location>
</feature>
<feature type="region of interest" description="Disordered" evidence="1">
    <location>
        <begin position="150"/>
        <end position="208"/>
    </location>
</feature>
<sequence>MTAFDLIGIVSTQMLSNVFTRSLQEERPTKTYTQFATAASPAKILWAIEQSVDQMDGCTSSVETDRYELLVTKKCAKKSSIVLINIKIFHSPTGEYIVQCRRQSVENIQLTDIMIWLVLFTKKKKNNLLTNFLFVMQQMTIESPKELVQDQSDTWHKNSDEKKDHSPLLKPYLNIAPGPHNSSKHKPKKRKKNKNIHSPKKQVPGNHHGNIVLKHMRSTSDGIVLDDFGEENSYSDIEAAQKAIKSGQFSAPSSMRDLGAGTNTCDFFLSRLIMDKLLFVYNNRLNPAATLFTNVRNKYSESDENVHGHAHNISNVSMGSVVSITSSASSGNELSPLPSSIANVIAPQGSSSMSQLRSRTSTQESVDSYGAPESAENGPEYVSSKDQHSTVNHLTTNENEATTNVVSTNTNKHLSVPDV</sequence>
<accession>X6P3E8</accession>
<dbReference type="Gene3D" id="3.30.310.80">
    <property type="entry name" value="Kinase associated domain 1, KA1"/>
    <property type="match status" value="1"/>
</dbReference>
<name>X6P3E8_RETFI</name>
<feature type="compositionally biased region" description="Basic and acidic residues" evidence="1">
    <location>
        <begin position="150"/>
        <end position="167"/>
    </location>
</feature>
<dbReference type="Proteomes" id="UP000023152">
    <property type="component" value="Unassembled WGS sequence"/>
</dbReference>
<comment type="caution">
    <text evidence="2">The sequence shown here is derived from an EMBL/GenBank/DDBJ whole genome shotgun (WGS) entry which is preliminary data.</text>
</comment>
<feature type="region of interest" description="Disordered" evidence="1">
    <location>
        <begin position="348"/>
        <end position="419"/>
    </location>
</feature>
<evidence type="ECO:0000313" key="2">
    <source>
        <dbReference type="EMBL" id="ETO32092.1"/>
    </source>
</evidence>
<evidence type="ECO:0000256" key="1">
    <source>
        <dbReference type="SAM" id="MobiDB-lite"/>
    </source>
</evidence>
<dbReference type="EMBL" id="ASPP01004492">
    <property type="protein sequence ID" value="ETO32092.1"/>
    <property type="molecule type" value="Genomic_DNA"/>
</dbReference>
<reference evidence="2 3" key="1">
    <citation type="journal article" date="2013" name="Curr. Biol.">
        <title>The Genome of the Foraminiferan Reticulomyxa filosa.</title>
        <authorList>
            <person name="Glockner G."/>
            <person name="Hulsmann N."/>
            <person name="Schleicher M."/>
            <person name="Noegel A.A."/>
            <person name="Eichinger L."/>
            <person name="Gallinger C."/>
            <person name="Pawlowski J."/>
            <person name="Sierra R."/>
            <person name="Euteneuer U."/>
            <person name="Pillet L."/>
            <person name="Moustafa A."/>
            <person name="Platzer M."/>
            <person name="Groth M."/>
            <person name="Szafranski K."/>
            <person name="Schliwa M."/>
        </authorList>
    </citation>
    <scope>NUCLEOTIDE SEQUENCE [LARGE SCALE GENOMIC DNA]</scope>
</reference>
<organism evidence="2 3">
    <name type="scientific">Reticulomyxa filosa</name>
    <dbReference type="NCBI Taxonomy" id="46433"/>
    <lineage>
        <taxon>Eukaryota</taxon>
        <taxon>Sar</taxon>
        <taxon>Rhizaria</taxon>
        <taxon>Retaria</taxon>
        <taxon>Foraminifera</taxon>
        <taxon>Monothalamids</taxon>
        <taxon>Reticulomyxidae</taxon>
        <taxon>Reticulomyxa</taxon>
    </lineage>
</organism>
<protein>
    <submittedName>
        <fullName evidence="2">Uncharacterized protein</fullName>
    </submittedName>
</protein>
<evidence type="ECO:0000313" key="3">
    <source>
        <dbReference type="Proteomes" id="UP000023152"/>
    </source>
</evidence>
<dbReference type="AlphaFoldDB" id="X6P3E8"/>
<feature type="compositionally biased region" description="Low complexity" evidence="1">
    <location>
        <begin position="395"/>
        <end position="411"/>
    </location>
</feature>
<proteinExistence type="predicted"/>
<feature type="compositionally biased region" description="Low complexity" evidence="1">
    <location>
        <begin position="350"/>
        <end position="363"/>
    </location>
</feature>